<feature type="chain" id="PRO_5047306931" evidence="1">
    <location>
        <begin position="34"/>
        <end position="157"/>
    </location>
</feature>
<proteinExistence type="predicted"/>
<keyword evidence="3" id="KW-1185">Reference proteome</keyword>
<protein>
    <submittedName>
        <fullName evidence="2">Uncharacterized protein</fullName>
    </submittedName>
</protein>
<accession>A0ABW7Z7K1</accession>
<evidence type="ECO:0000313" key="3">
    <source>
        <dbReference type="Proteomes" id="UP001612741"/>
    </source>
</evidence>
<gene>
    <name evidence="2" type="ORF">ACIBG2_41965</name>
</gene>
<keyword evidence="1" id="KW-0732">Signal</keyword>
<feature type="signal peptide" evidence="1">
    <location>
        <begin position="1"/>
        <end position="33"/>
    </location>
</feature>
<name>A0ABW7Z7K1_9ACTN</name>
<organism evidence="2 3">
    <name type="scientific">Nonomuraea typhae</name>
    <dbReference type="NCBI Taxonomy" id="2603600"/>
    <lineage>
        <taxon>Bacteria</taxon>
        <taxon>Bacillati</taxon>
        <taxon>Actinomycetota</taxon>
        <taxon>Actinomycetes</taxon>
        <taxon>Streptosporangiales</taxon>
        <taxon>Streptosporangiaceae</taxon>
        <taxon>Nonomuraea</taxon>
    </lineage>
</organism>
<evidence type="ECO:0000256" key="1">
    <source>
        <dbReference type="SAM" id="SignalP"/>
    </source>
</evidence>
<sequence length="157" mass="16224">MSTIKTVGKRAAGIAVALAAAAVVAGNAAPAQAAPPEVISRWNNHLVHSNSLLAVGLFSGFSGNYTITAKMYAENTGSSTINYDCRLSAEGGADTDNTEVTLAPHSKQAIVVHLVHNFTGTGQIALGCIKGVGQPQVNLRQIKITGIKVNSISNQPF</sequence>
<dbReference type="Proteomes" id="UP001612741">
    <property type="component" value="Unassembled WGS sequence"/>
</dbReference>
<evidence type="ECO:0000313" key="2">
    <source>
        <dbReference type="EMBL" id="MFI6504011.1"/>
    </source>
</evidence>
<dbReference type="EMBL" id="JBITGY010000013">
    <property type="protein sequence ID" value="MFI6504011.1"/>
    <property type="molecule type" value="Genomic_DNA"/>
</dbReference>
<comment type="caution">
    <text evidence="2">The sequence shown here is derived from an EMBL/GenBank/DDBJ whole genome shotgun (WGS) entry which is preliminary data.</text>
</comment>
<dbReference type="RefSeq" id="WP_397089771.1">
    <property type="nucleotide sequence ID" value="NZ_JBITGY010000013.1"/>
</dbReference>
<reference evidence="2 3" key="1">
    <citation type="submission" date="2024-10" db="EMBL/GenBank/DDBJ databases">
        <title>The Natural Products Discovery Center: Release of the First 8490 Sequenced Strains for Exploring Actinobacteria Biosynthetic Diversity.</title>
        <authorList>
            <person name="Kalkreuter E."/>
            <person name="Kautsar S.A."/>
            <person name="Yang D."/>
            <person name="Bader C.D."/>
            <person name="Teijaro C.N."/>
            <person name="Fluegel L."/>
            <person name="Davis C.M."/>
            <person name="Simpson J.R."/>
            <person name="Lauterbach L."/>
            <person name="Steele A.D."/>
            <person name="Gui C."/>
            <person name="Meng S."/>
            <person name="Li G."/>
            <person name="Viehrig K."/>
            <person name="Ye F."/>
            <person name="Su P."/>
            <person name="Kiefer A.F."/>
            <person name="Nichols A."/>
            <person name="Cepeda A.J."/>
            <person name="Yan W."/>
            <person name="Fan B."/>
            <person name="Jiang Y."/>
            <person name="Adhikari A."/>
            <person name="Zheng C.-J."/>
            <person name="Schuster L."/>
            <person name="Cowan T.M."/>
            <person name="Smanski M.J."/>
            <person name="Chevrette M.G."/>
            <person name="De Carvalho L.P.S."/>
            <person name="Shen B."/>
        </authorList>
    </citation>
    <scope>NUCLEOTIDE SEQUENCE [LARGE SCALE GENOMIC DNA]</scope>
    <source>
        <strain evidence="2 3">NPDC050545</strain>
    </source>
</reference>